<accession>A0A371CWR0</accession>
<gene>
    <name evidence="1" type="ORF">OH76DRAFT_1486866</name>
</gene>
<dbReference type="AlphaFoldDB" id="A0A371CWR0"/>
<sequence>MSCTRHNERTRLLAHHRRPLCIKQEATVKPLRYRDVPRAVNATHQAFRNNTMQRYFEDADPAPCRDSRATISVTVGFAEAIRSRRSLTVDRGNAILLFGVPSNNEPGPVTKLISPILRKGDLPELRKRKMEFRVRIIALVKLALGPGVDEMLEIQGLATAPSKQGRGFATALVHTADLATSRCTCGCPGGARAASIYEECAVPSASGREQADAQGRKTYVITGDAQGFYETVGYRLVGEDWLGIDNPLWEGPLVPIRVMLREPRTPHRYSDGEKCPSGWT</sequence>
<evidence type="ECO:0008006" key="3">
    <source>
        <dbReference type="Google" id="ProtNLM"/>
    </source>
</evidence>
<proteinExistence type="predicted"/>
<keyword evidence="2" id="KW-1185">Reference proteome</keyword>
<protein>
    <recommendedName>
        <fullName evidence="3">N-acetyltransferase domain-containing protein</fullName>
    </recommendedName>
</protein>
<dbReference type="STRING" id="139420.A0A371CWR0"/>
<name>A0A371CWR0_9APHY</name>
<organism evidence="1 2">
    <name type="scientific">Lentinus brumalis</name>
    <dbReference type="NCBI Taxonomy" id="2498619"/>
    <lineage>
        <taxon>Eukaryota</taxon>
        <taxon>Fungi</taxon>
        <taxon>Dikarya</taxon>
        <taxon>Basidiomycota</taxon>
        <taxon>Agaricomycotina</taxon>
        <taxon>Agaricomycetes</taxon>
        <taxon>Polyporales</taxon>
        <taxon>Polyporaceae</taxon>
        <taxon>Lentinus</taxon>
    </lineage>
</organism>
<evidence type="ECO:0000313" key="1">
    <source>
        <dbReference type="EMBL" id="RDX44715.1"/>
    </source>
</evidence>
<dbReference type="EMBL" id="KZ857446">
    <property type="protein sequence ID" value="RDX44715.1"/>
    <property type="molecule type" value="Genomic_DNA"/>
</dbReference>
<dbReference type="OrthoDB" id="2744543at2759"/>
<evidence type="ECO:0000313" key="2">
    <source>
        <dbReference type="Proteomes" id="UP000256964"/>
    </source>
</evidence>
<dbReference type="Proteomes" id="UP000256964">
    <property type="component" value="Unassembled WGS sequence"/>
</dbReference>
<dbReference type="Gene3D" id="3.40.630.30">
    <property type="match status" value="1"/>
</dbReference>
<reference evidence="1 2" key="1">
    <citation type="journal article" date="2018" name="Biotechnol. Biofuels">
        <title>Integrative visual omics of the white-rot fungus Polyporus brumalis exposes the biotechnological potential of its oxidative enzymes for delignifying raw plant biomass.</title>
        <authorList>
            <person name="Miyauchi S."/>
            <person name="Rancon A."/>
            <person name="Drula E."/>
            <person name="Hage H."/>
            <person name="Chaduli D."/>
            <person name="Favel A."/>
            <person name="Grisel S."/>
            <person name="Henrissat B."/>
            <person name="Herpoel-Gimbert I."/>
            <person name="Ruiz-Duenas F.J."/>
            <person name="Chevret D."/>
            <person name="Hainaut M."/>
            <person name="Lin J."/>
            <person name="Wang M."/>
            <person name="Pangilinan J."/>
            <person name="Lipzen A."/>
            <person name="Lesage-Meessen L."/>
            <person name="Navarro D."/>
            <person name="Riley R."/>
            <person name="Grigoriev I.V."/>
            <person name="Zhou S."/>
            <person name="Raouche S."/>
            <person name="Rosso M.N."/>
        </authorList>
    </citation>
    <scope>NUCLEOTIDE SEQUENCE [LARGE SCALE GENOMIC DNA]</scope>
    <source>
        <strain evidence="1 2">BRFM 1820</strain>
    </source>
</reference>
<dbReference type="CDD" id="cd04301">
    <property type="entry name" value="NAT_SF"/>
    <property type="match status" value="1"/>
</dbReference>